<keyword evidence="3" id="KW-0732">Signal</keyword>
<dbReference type="KEGG" id="npd:112952387"/>
<keyword evidence="2 8" id="KW-0812">Transmembrane</keyword>
<keyword evidence="7" id="KW-0325">Glycoprotein</keyword>
<feature type="compositionally biased region" description="Polar residues" evidence="9">
    <location>
        <begin position="1"/>
        <end position="56"/>
    </location>
</feature>
<evidence type="ECO:0000256" key="4">
    <source>
        <dbReference type="ARBA" id="ARBA00022753"/>
    </source>
</evidence>
<feature type="region of interest" description="Disordered" evidence="9">
    <location>
        <begin position="1"/>
        <end position="111"/>
    </location>
</feature>
<dbReference type="OrthoDB" id="9428839at2759"/>
<evidence type="ECO:0000259" key="11">
    <source>
        <dbReference type="Pfam" id="PF01299"/>
    </source>
</evidence>
<evidence type="ECO:0000256" key="7">
    <source>
        <dbReference type="ARBA" id="ARBA00023180"/>
    </source>
</evidence>
<dbReference type="PRINTS" id="PR00336">
    <property type="entry name" value="LYSASSOCTDMP"/>
</dbReference>
<evidence type="ECO:0000256" key="8">
    <source>
        <dbReference type="PROSITE-ProRule" id="PRU00740"/>
    </source>
</evidence>
<protein>
    <submittedName>
        <fullName evidence="12">Lysosomal associated membrane protein 3</fullName>
    </submittedName>
</protein>
<evidence type="ECO:0000313" key="12">
    <source>
        <dbReference type="Ensembl" id="ENSNPEP00000003814.1"/>
    </source>
</evidence>
<keyword evidence="8" id="KW-1015">Disulfide bond</keyword>
<reference evidence="12" key="1">
    <citation type="submission" date="2025-08" db="UniProtKB">
        <authorList>
            <consortium name="Ensembl"/>
        </authorList>
    </citation>
    <scope>IDENTIFICATION</scope>
</reference>
<reference evidence="12" key="2">
    <citation type="submission" date="2025-09" db="UniProtKB">
        <authorList>
            <consortium name="Ensembl"/>
        </authorList>
    </citation>
    <scope>IDENTIFICATION</scope>
</reference>
<keyword evidence="13" id="KW-1185">Reference proteome</keyword>
<evidence type="ECO:0000313" key="13">
    <source>
        <dbReference type="Proteomes" id="UP000694420"/>
    </source>
</evidence>
<dbReference type="Pfam" id="PF01299">
    <property type="entry name" value="Lamp2-like_luminal"/>
    <property type="match status" value="1"/>
</dbReference>
<evidence type="ECO:0000256" key="6">
    <source>
        <dbReference type="ARBA" id="ARBA00023136"/>
    </source>
</evidence>
<evidence type="ECO:0000256" key="1">
    <source>
        <dbReference type="ARBA" id="ARBA00004530"/>
    </source>
</evidence>
<organism evidence="12 13">
    <name type="scientific">Nothoprocta perdicaria</name>
    <name type="common">Chilean tinamou</name>
    <name type="synonym">Crypturus perdicarius</name>
    <dbReference type="NCBI Taxonomy" id="30464"/>
    <lineage>
        <taxon>Eukaryota</taxon>
        <taxon>Metazoa</taxon>
        <taxon>Chordata</taxon>
        <taxon>Craniata</taxon>
        <taxon>Vertebrata</taxon>
        <taxon>Euteleostomi</taxon>
        <taxon>Archelosauria</taxon>
        <taxon>Archosauria</taxon>
        <taxon>Dinosauria</taxon>
        <taxon>Saurischia</taxon>
        <taxon>Theropoda</taxon>
        <taxon>Coelurosauria</taxon>
        <taxon>Aves</taxon>
        <taxon>Palaeognathae</taxon>
        <taxon>Tinamiformes</taxon>
        <taxon>Tinamidae</taxon>
        <taxon>Nothoprocta</taxon>
    </lineage>
</organism>
<proteinExistence type="inferred from homology"/>
<dbReference type="Ensembl" id="ENSNPET00000003894.1">
    <property type="protein sequence ID" value="ENSNPEP00000003814.1"/>
    <property type="gene ID" value="ENSNPEG00000002920.1"/>
</dbReference>
<keyword evidence="6 8" id="KW-0472">Membrane</keyword>
<evidence type="ECO:0000256" key="3">
    <source>
        <dbReference type="ARBA" id="ARBA00022729"/>
    </source>
</evidence>
<evidence type="ECO:0000256" key="9">
    <source>
        <dbReference type="SAM" id="MobiDB-lite"/>
    </source>
</evidence>
<dbReference type="Gene3D" id="2.40.160.110">
    <property type="match status" value="1"/>
</dbReference>
<feature type="domain" description="Lysosome-associated membrane glycoprotein 2-like luminal" evidence="11">
    <location>
        <begin position="213"/>
        <end position="348"/>
    </location>
</feature>
<dbReference type="AlphaFoldDB" id="A0A8C6YQP8"/>
<keyword evidence="4" id="KW-0967">Endosome</keyword>
<evidence type="ECO:0000256" key="5">
    <source>
        <dbReference type="ARBA" id="ARBA00022989"/>
    </source>
</evidence>
<evidence type="ECO:0000256" key="10">
    <source>
        <dbReference type="SAM" id="Phobius"/>
    </source>
</evidence>
<dbReference type="InterPro" id="IPR048528">
    <property type="entry name" value="Lamp2-like_luminal"/>
</dbReference>
<accession>A0A8C6YQP8</accession>
<gene>
    <name evidence="12" type="primary">LAMP3</name>
</gene>
<keyword evidence="8" id="KW-0458">Lysosome</keyword>
<dbReference type="Proteomes" id="UP000694420">
    <property type="component" value="Unplaced"/>
</dbReference>
<sequence>MSSLTTSFKQTATSAQLPSLHGSSTRGDTTLHFNSTGSLKTTPISHSPTVQTASESPATAQPTHTTAQAAATTTQAGEETTPTVPTTTAAGAAGSSSNGAGGGDAGGTTNRTVHLMCTTTQAVTNDSTETTGVATNTTGKPTQTNNQTAVVISITTAKKTTVKTTQGSTNQTTATTTAVANTTTVHTRNQTTIPPTTTTVRPTLAPQPSPIPTGTYTVRNGSTTCIRAVMGLQLIAQNIQKKQTEYTNINPNKTQISGSCGTLQSALNITFSGGFINFVFVKKTRTYYVSVIEASLQSEGMLYYAAIQEQMFTTKLGNSFKCASKQVFSLEKSFQLLTVNMQLQAFNIVGNQFGREEECYLDRNSKVVPTAVGLSILGLFVIVLVTFVISRRKPTRGYERI</sequence>
<dbReference type="GO" id="GO:0031902">
    <property type="term" value="C:late endosome membrane"/>
    <property type="evidence" value="ECO:0007669"/>
    <property type="project" value="TreeGrafter"/>
</dbReference>
<comment type="caution">
    <text evidence="8">Lacks conserved residue(s) required for the propagation of feature annotation.</text>
</comment>
<dbReference type="GO" id="GO:0005886">
    <property type="term" value="C:plasma membrane"/>
    <property type="evidence" value="ECO:0007669"/>
    <property type="project" value="TreeGrafter"/>
</dbReference>
<dbReference type="InterPro" id="IPR002000">
    <property type="entry name" value="Lysosome-assoc_membr_glycop"/>
</dbReference>
<comment type="subcellular location">
    <subcellularLocation>
        <location evidence="1">Endosome membrane</location>
        <topology evidence="1">Single-pass type I membrane protein</topology>
    </subcellularLocation>
    <subcellularLocation>
        <location evidence="8">Lysosome membrane</location>
        <topology evidence="8">Single-pass type I membrane protein</topology>
    </subcellularLocation>
</comment>
<dbReference type="RefSeq" id="XP_025901019.1">
    <property type="nucleotide sequence ID" value="XM_026045234.1"/>
</dbReference>
<dbReference type="GO" id="GO:0072594">
    <property type="term" value="P:establishment of protein localization to organelle"/>
    <property type="evidence" value="ECO:0007669"/>
    <property type="project" value="TreeGrafter"/>
</dbReference>
<keyword evidence="5 10" id="KW-1133">Transmembrane helix</keyword>
<dbReference type="CTD" id="27074"/>
<dbReference type="PROSITE" id="PS51407">
    <property type="entry name" value="LAMP_3"/>
    <property type="match status" value="1"/>
</dbReference>
<dbReference type="PANTHER" id="PTHR11506:SF30">
    <property type="entry name" value="LYSOSOME-ASSOCIATED MEMBRANE GLYCOPROTEIN 3"/>
    <property type="match status" value="1"/>
</dbReference>
<dbReference type="GeneID" id="112952387"/>
<feature type="compositionally biased region" description="Low complexity" evidence="9">
    <location>
        <begin position="57"/>
        <end position="98"/>
    </location>
</feature>
<evidence type="ECO:0000256" key="2">
    <source>
        <dbReference type="ARBA" id="ARBA00022692"/>
    </source>
</evidence>
<feature type="disulfide bond" evidence="8">
    <location>
        <begin position="322"/>
        <end position="359"/>
    </location>
</feature>
<dbReference type="GO" id="GO:0005765">
    <property type="term" value="C:lysosomal membrane"/>
    <property type="evidence" value="ECO:0007669"/>
    <property type="project" value="UniProtKB-SubCell"/>
</dbReference>
<name>A0A8C6YQP8_NOTPE</name>
<dbReference type="PANTHER" id="PTHR11506">
    <property type="entry name" value="LYSOSOME-ASSOCIATED MEMBRANE GLYCOPROTEIN"/>
    <property type="match status" value="1"/>
</dbReference>
<feature type="transmembrane region" description="Helical" evidence="10">
    <location>
        <begin position="367"/>
        <end position="390"/>
    </location>
</feature>
<comment type="similarity">
    <text evidence="8">Belongs to the LAMP family.</text>
</comment>